<organism evidence="5 6">
    <name type="scientific">Pseudonocardia tropica</name>
    <dbReference type="NCBI Taxonomy" id="681289"/>
    <lineage>
        <taxon>Bacteria</taxon>
        <taxon>Bacillati</taxon>
        <taxon>Actinomycetota</taxon>
        <taxon>Actinomycetes</taxon>
        <taxon>Pseudonocardiales</taxon>
        <taxon>Pseudonocardiaceae</taxon>
        <taxon>Pseudonocardia</taxon>
    </lineage>
</organism>
<feature type="region of interest" description="Disordered" evidence="3">
    <location>
        <begin position="283"/>
        <end position="324"/>
    </location>
</feature>
<evidence type="ECO:0000256" key="1">
    <source>
        <dbReference type="ARBA" id="ARBA00023004"/>
    </source>
</evidence>
<gene>
    <name evidence="5" type="ORF">WHI96_24260</name>
</gene>
<feature type="compositionally biased region" description="Low complexity" evidence="3">
    <location>
        <begin position="283"/>
        <end position="298"/>
    </location>
</feature>
<dbReference type="EMBL" id="JBEDNP010000020">
    <property type="protein sequence ID" value="MEQ3541931.1"/>
    <property type="molecule type" value="Genomic_DNA"/>
</dbReference>
<dbReference type="SUPFAM" id="SSF53706">
    <property type="entry name" value="Formate dehydrogenase/DMSO reductase, domains 1-3"/>
    <property type="match status" value="1"/>
</dbReference>
<reference evidence="5 6" key="1">
    <citation type="submission" date="2024-03" db="EMBL/GenBank/DDBJ databases">
        <title>Draft genome sequence of Pseudonocardia tropica JCM 19149.</title>
        <authorList>
            <person name="Butdee W."/>
            <person name="Duangmal K."/>
        </authorList>
    </citation>
    <scope>NUCLEOTIDE SEQUENCE [LARGE SCALE GENOMIC DNA]</scope>
    <source>
        <strain evidence="5 6">JCM 19149</strain>
    </source>
</reference>
<keyword evidence="1" id="KW-0408">Iron</keyword>
<evidence type="ECO:0000313" key="6">
    <source>
        <dbReference type="Proteomes" id="UP001464923"/>
    </source>
</evidence>
<dbReference type="PANTHER" id="PTHR43742">
    <property type="entry name" value="TRIMETHYLAMINE-N-OXIDE REDUCTASE"/>
    <property type="match status" value="1"/>
</dbReference>
<feature type="domain" description="Molybdopterin oxidoreductase" evidence="4">
    <location>
        <begin position="25"/>
        <end position="79"/>
    </location>
</feature>
<dbReference type="InterPro" id="IPR006656">
    <property type="entry name" value="Mopterin_OxRdtase"/>
</dbReference>
<dbReference type="RefSeq" id="WP_345643439.1">
    <property type="nucleotide sequence ID" value="NZ_BAABLY010000016.1"/>
</dbReference>
<comment type="caution">
    <text evidence="5">The sequence shown here is derived from an EMBL/GenBank/DDBJ whole genome shotgun (WGS) entry which is preliminary data.</text>
</comment>
<proteinExistence type="predicted"/>
<dbReference type="PANTHER" id="PTHR43742:SF6">
    <property type="entry name" value="OXIDOREDUCTASE YYAE-RELATED"/>
    <property type="match status" value="1"/>
</dbReference>
<dbReference type="Gene3D" id="3.40.228.10">
    <property type="entry name" value="Dimethylsulfoxide Reductase, domain 2"/>
    <property type="match status" value="1"/>
</dbReference>
<evidence type="ECO:0000259" key="4">
    <source>
        <dbReference type="Pfam" id="PF00384"/>
    </source>
</evidence>
<dbReference type="Proteomes" id="UP001464923">
    <property type="component" value="Unassembled WGS sequence"/>
</dbReference>
<dbReference type="Pfam" id="PF00384">
    <property type="entry name" value="Molybdopterin"/>
    <property type="match status" value="1"/>
</dbReference>
<keyword evidence="2" id="KW-0411">Iron-sulfur</keyword>
<protein>
    <submittedName>
        <fullName evidence="5">Molybdopterin-dependent oxidoreductase</fullName>
    </submittedName>
</protein>
<keyword evidence="6" id="KW-1185">Reference proteome</keyword>
<sequence length="324" mass="32786">MPVNYLGTQGILNGLNVGDPFFAKAEGNGAKVVVVDPIRTRTAAAADQHIAIRPGTDGALAPATAHVIIAEGLPARNACRVRGPTCAAPSSRTSTVRALRAAGSRVCGFIAPDPAGRGRTGGMPLPDPAPTEPVLSPGLPDAVPPDTVPPGTVPPDTVPPGTVLPDTVPPGTVLPGTVLLWDADEVADPPAEPCCLAGTAAGDRAVVYRTGPGGGVMALFAFTGPAEPHPGGRHAAGVVVPVGRSVPRAELLADPVLAPVFRHLRGRRRLPPDAARRLVALLAGRAATPGRRGAPAGTDGLIPARPRRSPPPARRSSRCRPGPG</sequence>
<evidence type="ECO:0000256" key="2">
    <source>
        <dbReference type="ARBA" id="ARBA00023014"/>
    </source>
</evidence>
<keyword evidence="2" id="KW-0479">Metal-binding</keyword>
<feature type="region of interest" description="Disordered" evidence="3">
    <location>
        <begin position="112"/>
        <end position="145"/>
    </location>
</feature>
<evidence type="ECO:0000256" key="3">
    <source>
        <dbReference type="SAM" id="MobiDB-lite"/>
    </source>
</evidence>
<dbReference type="InterPro" id="IPR050612">
    <property type="entry name" value="Prok_Mopterin_Oxidored"/>
</dbReference>
<accession>A0ABV1K130</accession>
<name>A0ABV1K130_9PSEU</name>
<evidence type="ECO:0000313" key="5">
    <source>
        <dbReference type="EMBL" id="MEQ3541931.1"/>
    </source>
</evidence>